<reference evidence="3" key="2">
    <citation type="journal article" date="2018" name="BMC Genomics">
        <title>Whole genome sequencing and function prediction of 133 gut anaerobes isolated from chicken caecum in pure cultures.</title>
        <authorList>
            <person name="Medvecky M."/>
            <person name="Cejkova D."/>
            <person name="Polansky O."/>
            <person name="Karasova D."/>
            <person name="Kubasova T."/>
            <person name="Cizek A."/>
            <person name="Rychlik I."/>
        </authorList>
    </citation>
    <scope>NUCLEOTIDE SEQUENCE</scope>
    <source>
        <strain evidence="3">An144</strain>
    </source>
</reference>
<protein>
    <submittedName>
        <fullName evidence="2">Uncharacterized protein</fullName>
    </submittedName>
</protein>
<organism evidence="2 5">
    <name type="scientific">Enterococcus cecorum</name>
    <dbReference type="NCBI Taxonomy" id="44008"/>
    <lineage>
        <taxon>Bacteria</taxon>
        <taxon>Bacillati</taxon>
        <taxon>Bacillota</taxon>
        <taxon>Bacilli</taxon>
        <taxon>Lactobacillales</taxon>
        <taxon>Enterococcaceae</taxon>
        <taxon>Enterococcus</taxon>
    </lineage>
</organism>
<dbReference type="EMBL" id="NFLC01000015">
    <property type="protein sequence ID" value="OUQ09892.1"/>
    <property type="molecule type" value="Genomic_DNA"/>
</dbReference>
<evidence type="ECO:0000313" key="2">
    <source>
        <dbReference type="EMBL" id="NME49254.1"/>
    </source>
</evidence>
<dbReference type="Proteomes" id="UP001255696">
    <property type="component" value="Unassembled WGS sequence"/>
</dbReference>
<dbReference type="RefSeq" id="WP_047338615.1">
    <property type="nucleotide sequence ID" value="NZ_AP035890.1"/>
</dbReference>
<dbReference type="EMBL" id="JARQBI010000028">
    <property type="protein sequence ID" value="MDT2797535.1"/>
    <property type="molecule type" value="Genomic_DNA"/>
</dbReference>
<name>A0A0I9WSQ1_9ENTE</name>
<dbReference type="Proteomes" id="UP000588071">
    <property type="component" value="Unassembled WGS sequence"/>
</dbReference>
<evidence type="ECO:0000313" key="5">
    <source>
        <dbReference type="Proteomes" id="UP000588071"/>
    </source>
</evidence>
<gene>
    <name evidence="3" type="ORF">B5E88_08350</name>
    <name evidence="2" type="ORF">HF857_03125</name>
    <name evidence="1" type="ORF">P7H47_09830</name>
</gene>
<reference evidence="4" key="1">
    <citation type="submission" date="2017-04" db="EMBL/GenBank/DDBJ databases">
        <title>Function of individual gut microbiota members based on whole genome sequencing of pure cultures obtained from chicken caecum.</title>
        <authorList>
            <person name="Medvecky M."/>
            <person name="Cejkova D."/>
            <person name="Polansky O."/>
            <person name="Karasova D."/>
            <person name="Kubasova T."/>
            <person name="Cizek A."/>
            <person name="Rychlik I."/>
        </authorList>
    </citation>
    <scope>NUCLEOTIDE SEQUENCE [LARGE SCALE GENOMIC DNA]</scope>
    <source>
        <strain evidence="4">An144</strain>
    </source>
</reference>
<sequence length="116" mass="13833">MFSKTPVELLVKDASNIYNKCQSLLELVQSRRYDENLVILTTAEVYAIAEKLYLRCDTFTDLQTEEISNYINAFDDFYFQLKQILFHDKDDYALLASHLERMNVCFEKLYKLYDLF</sequence>
<evidence type="ECO:0000313" key="4">
    <source>
        <dbReference type="Proteomes" id="UP000196074"/>
    </source>
</evidence>
<dbReference type="AlphaFoldDB" id="A0A0I9WSQ1"/>
<reference evidence="2 5" key="3">
    <citation type="submission" date="2020-04" db="EMBL/GenBank/DDBJ databases">
        <authorList>
            <person name="Hitch T.C.A."/>
            <person name="Wylensek D."/>
            <person name="Clavel T."/>
        </authorList>
    </citation>
    <scope>NUCLEOTIDE SEQUENCE [LARGE SCALE GENOMIC DNA]</scope>
    <source>
        <strain evidence="2 5">WCA-380-WT-3C</strain>
    </source>
</reference>
<evidence type="ECO:0000313" key="3">
    <source>
        <dbReference type="EMBL" id="OUQ09892.1"/>
    </source>
</evidence>
<proteinExistence type="predicted"/>
<reference evidence="1" key="4">
    <citation type="submission" date="2023-03" db="EMBL/GenBank/DDBJ databases">
        <authorList>
            <person name="Shen W."/>
            <person name="Cai J."/>
        </authorList>
    </citation>
    <scope>NUCLEOTIDE SEQUENCE</scope>
    <source>
        <strain evidence="1">B245-2</strain>
    </source>
</reference>
<accession>A0A0I9WSQ1</accession>
<dbReference type="Proteomes" id="UP000196074">
    <property type="component" value="Unassembled WGS sequence"/>
</dbReference>
<comment type="caution">
    <text evidence="2">The sequence shown here is derived from an EMBL/GenBank/DDBJ whole genome shotgun (WGS) entry which is preliminary data.</text>
</comment>
<evidence type="ECO:0000313" key="1">
    <source>
        <dbReference type="EMBL" id="MDT2797535.1"/>
    </source>
</evidence>
<dbReference type="EMBL" id="JABAFV010000003">
    <property type="protein sequence ID" value="NME49254.1"/>
    <property type="molecule type" value="Genomic_DNA"/>
</dbReference>